<sequence length="113" mass="11556">MTDHGAIEKASEMAELTMTTLGDGVEAVIDSNTDVTTHAMDSVERASSVNAQHLAAVASSAATQHSKSLDTVAQLATTQADGGQIETTQQVVKAIAIVVGGVAAVFVAREVFT</sequence>
<evidence type="ECO:0008006" key="3">
    <source>
        <dbReference type="Google" id="ProtNLM"/>
    </source>
</evidence>
<evidence type="ECO:0000313" key="1">
    <source>
        <dbReference type="EMBL" id="MDB1122838.1"/>
    </source>
</evidence>
<dbReference type="Proteomes" id="UP001210678">
    <property type="component" value="Unassembled WGS sequence"/>
</dbReference>
<proteinExistence type="predicted"/>
<dbReference type="RefSeq" id="WP_272132984.1">
    <property type="nucleotide sequence ID" value="NZ_JAQLOI010000001.1"/>
</dbReference>
<reference evidence="1 2" key="1">
    <citation type="submission" date="2023-01" db="EMBL/GenBank/DDBJ databases">
        <title>Vibrio sp. KJ40-1 sp.nov, isolated from marine algae.</title>
        <authorList>
            <person name="Butt M."/>
            <person name="Kim J.M.J."/>
            <person name="Jeon C.O.C."/>
        </authorList>
    </citation>
    <scope>NUCLEOTIDE SEQUENCE [LARGE SCALE GENOMIC DNA]</scope>
    <source>
        <strain evidence="1 2">KJ40-1</strain>
    </source>
</reference>
<organism evidence="1 2">
    <name type="scientific">Vibrio algarum</name>
    <dbReference type="NCBI Taxonomy" id="3020714"/>
    <lineage>
        <taxon>Bacteria</taxon>
        <taxon>Pseudomonadati</taxon>
        <taxon>Pseudomonadota</taxon>
        <taxon>Gammaproteobacteria</taxon>
        <taxon>Vibrionales</taxon>
        <taxon>Vibrionaceae</taxon>
        <taxon>Vibrio</taxon>
    </lineage>
</organism>
<evidence type="ECO:0000313" key="2">
    <source>
        <dbReference type="Proteomes" id="UP001210678"/>
    </source>
</evidence>
<name>A0ABT4YMW1_9VIBR</name>
<accession>A0ABT4YMW1</accession>
<keyword evidence="2" id="KW-1185">Reference proteome</keyword>
<gene>
    <name evidence="1" type="ORF">PGX00_03655</name>
</gene>
<comment type="caution">
    <text evidence="1">The sequence shown here is derived from an EMBL/GenBank/DDBJ whole genome shotgun (WGS) entry which is preliminary data.</text>
</comment>
<protein>
    <recommendedName>
        <fullName evidence="3">Methyl-accepting chemotaxis protein</fullName>
    </recommendedName>
</protein>
<dbReference type="EMBL" id="JAQLOI010000001">
    <property type="protein sequence ID" value="MDB1122838.1"/>
    <property type="molecule type" value="Genomic_DNA"/>
</dbReference>